<keyword evidence="1 2" id="KW-0597">Phosphoprotein</keyword>
<dbReference type="InterPro" id="IPR001789">
    <property type="entry name" value="Sig_transdc_resp-reg_receiver"/>
</dbReference>
<dbReference type="PROSITE" id="PS50110">
    <property type="entry name" value="RESPONSE_REGULATORY"/>
    <property type="match status" value="1"/>
</dbReference>
<dbReference type="InterPro" id="IPR011006">
    <property type="entry name" value="CheY-like_superfamily"/>
</dbReference>
<dbReference type="AlphaFoldDB" id="A0A1F5YNI7"/>
<dbReference type="PANTHER" id="PTHR44591:SF3">
    <property type="entry name" value="RESPONSE REGULATORY DOMAIN-CONTAINING PROTEIN"/>
    <property type="match status" value="1"/>
</dbReference>
<evidence type="ECO:0000256" key="1">
    <source>
        <dbReference type="ARBA" id="ARBA00022553"/>
    </source>
</evidence>
<feature type="domain" description="Response regulatory" evidence="3">
    <location>
        <begin position="1"/>
        <end position="112"/>
    </location>
</feature>
<sequence>MLLEDDRDIRESTKLLLETEGYVIIAPKNIPSVEEIAAAGPSLILLDIWLGQTDGSELGKAIKQHKGLENVPLLVISAARDIVEITAAVSADGFIVKPYEMETLISAVRSHLKN</sequence>
<dbReference type="Pfam" id="PF00072">
    <property type="entry name" value="Response_reg"/>
    <property type="match status" value="1"/>
</dbReference>
<dbReference type="PANTHER" id="PTHR44591">
    <property type="entry name" value="STRESS RESPONSE REGULATOR PROTEIN 1"/>
    <property type="match status" value="1"/>
</dbReference>
<organism evidence="4 5">
    <name type="scientific">Candidatus Gottesmanbacteria bacterium RBG_16_52_11</name>
    <dbReference type="NCBI Taxonomy" id="1798374"/>
    <lineage>
        <taxon>Bacteria</taxon>
        <taxon>Candidatus Gottesmaniibacteriota</taxon>
    </lineage>
</organism>
<dbReference type="Gene3D" id="3.40.50.2300">
    <property type="match status" value="1"/>
</dbReference>
<dbReference type="SMART" id="SM00448">
    <property type="entry name" value="REC"/>
    <property type="match status" value="1"/>
</dbReference>
<dbReference type="STRING" id="1798374.A2Z33_00580"/>
<dbReference type="CDD" id="cd00156">
    <property type="entry name" value="REC"/>
    <property type="match status" value="1"/>
</dbReference>
<proteinExistence type="predicted"/>
<dbReference type="SUPFAM" id="SSF52172">
    <property type="entry name" value="CheY-like"/>
    <property type="match status" value="1"/>
</dbReference>
<feature type="modified residue" description="4-aspartylphosphate" evidence="2">
    <location>
        <position position="47"/>
    </location>
</feature>
<dbReference type="EMBL" id="MFJD01000015">
    <property type="protein sequence ID" value="OGG01517.1"/>
    <property type="molecule type" value="Genomic_DNA"/>
</dbReference>
<evidence type="ECO:0000259" key="3">
    <source>
        <dbReference type="PROSITE" id="PS50110"/>
    </source>
</evidence>
<evidence type="ECO:0000313" key="5">
    <source>
        <dbReference type="Proteomes" id="UP000178448"/>
    </source>
</evidence>
<dbReference type="GO" id="GO:0000160">
    <property type="term" value="P:phosphorelay signal transduction system"/>
    <property type="evidence" value="ECO:0007669"/>
    <property type="project" value="InterPro"/>
</dbReference>
<reference evidence="4 5" key="1">
    <citation type="journal article" date="2016" name="Nat. Commun.">
        <title>Thousands of microbial genomes shed light on interconnected biogeochemical processes in an aquifer system.</title>
        <authorList>
            <person name="Anantharaman K."/>
            <person name="Brown C.T."/>
            <person name="Hug L.A."/>
            <person name="Sharon I."/>
            <person name="Castelle C.J."/>
            <person name="Probst A.J."/>
            <person name="Thomas B.C."/>
            <person name="Singh A."/>
            <person name="Wilkins M.J."/>
            <person name="Karaoz U."/>
            <person name="Brodie E.L."/>
            <person name="Williams K.H."/>
            <person name="Hubbard S.S."/>
            <person name="Banfield J.F."/>
        </authorList>
    </citation>
    <scope>NUCLEOTIDE SEQUENCE [LARGE SCALE GENOMIC DNA]</scope>
</reference>
<accession>A0A1F5YNI7</accession>
<protein>
    <recommendedName>
        <fullName evidence="3">Response regulatory domain-containing protein</fullName>
    </recommendedName>
</protein>
<dbReference type="InterPro" id="IPR050595">
    <property type="entry name" value="Bact_response_regulator"/>
</dbReference>
<gene>
    <name evidence="4" type="ORF">A2Z33_00580</name>
</gene>
<evidence type="ECO:0000256" key="2">
    <source>
        <dbReference type="PROSITE-ProRule" id="PRU00169"/>
    </source>
</evidence>
<name>A0A1F5YNI7_9BACT</name>
<evidence type="ECO:0000313" key="4">
    <source>
        <dbReference type="EMBL" id="OGG01517.1"/>
    </source>
</evidence>
<dbReference type="Proteomes" id="UP000178448">
    <property type="component" value="Unassembled WGS sequence"/>
</dbReference>
<comment type="caution">
    <text evidence="4">The sequence shown here is derived from an EMBL/GenBank/DDBJ whole genome shotgun (WGS) entry which is preliminary data.</text>
</comment>